<name>A0AAD6F9E3_9TELE</name>
<proteinExistence type="predicted"/>
<feature type="non-terminal residue" evidence="2">
    <location>
        <position position="74"/>
    </location>
</feature>
<dbReference type="AlphaFoldDB" id="A0AAD6F9E3"/>
<comment type="caution">
    <text evidence="2">The sequence shown here is derived from an EMBL/GenBank/DDBJ whole genome shotgun (WGS) entry which is preliminary data.</text>
</comment>
<keyword evidence="3" id="KW-1185">Reference proteome</keyword>
<gene>
    <name evidence="2" type="ORF">JOQ06_008471</name>
</gene>
<reference evidence="2" key="1">
    <citation type="submission" date="2022-11" db="EMBL/GenBank/DDBJ databases">
        <title>Chromosome-level genome of Pogonophryne albipinna.</title>
        <authorList>
            <person name="Jo E."/>
        </authorList>
    </citation>
    <scope>NUCLEOTIDE SEQUENCE</scope>
    <source>
        <strain evidence="2">SGF0006</strain>
        <tissue evidence="2">Muscle</tissue>
    </source>
</reference>
<accession>A0AAD6F9E3</accession>
<sequence>MMRGRKREEEDEREEMKDIGKEEGKEGRRRDDEREEDAHMHAFNPQAQSGTCSSVSSLTRAQGPPFISLLRLIP</sequence>
<feature type="region of interest" description="Disordered" evidence="1">
    <location>
        <begin position="1"/>
        <end position="74"/>
    </location>
</feature>
<feature type="compositionally biased region" description="Polar residues" evidence="1">
    <location>
        <begin position="45"/>
        <end position="60"/>
    </location>
</feature>
<feature type="compositionally biased region" description="Basic and acidic residues" evidence="1">
    <location>
        <begin position="14"/>
        <end position="40"/>
    </location>
</feature>
<evidence type="ECO:0000313" key="3">
    <source>
        <dbReference type="Proteomes" id="UP001219934"/>
    </source>
</evidence>
<dbReference type="EMBL" id="JAPTMU010000020">
    <property type="protein sequence ID" value="KAJ4926291.1"/>
    <property type="molecule type" value="Genomic_DNA"/>
</dbReference>
<protein>
    <submittedName>
        <fullName evidence="2">Uncharacterized protein</fullName>
    </submittedName>
</protein>
<evidence type="ECO:0000313" key="2">
    <source>
        <dbReference type="EMBL" id="KAJ4926291.1"/>
    </source>
</evidence>
<organism evidence="2 3">
    <name type="scientific">Pogonophryne albipinna</name>
    <dbReference type="NCBI Taxonomy" id="1090488"/>
    <lineage>
        <taxon>Eukaryota</taxon>
        <taxon>Metazoa</taxon>
        <taxon>Chordata</taxon>
        <taxon>Craniata</taxon>
        <taxon>Vertebrata</taxon>
        <taxon>Euteleostomi</taxon>
        <taxon>Actinopterygii</taxon>
        <taxon>Neopterygii</taxon>
        <taxon>Teleostei</taxon>
        <taxon>Neoteleostei</taxon>
        <taxon>Acanthomorphata</taxon>
        <taxon>Eupercaria</taxon>
        <taxon>Perciformes</taxon>
        <taxon>Notothenioidei</taxon>
        <taxon>Pogonophryne</taxon>
    </lineage>
</organism>
<dbReference type="Proteomes" id="UP001219934">
    <property type="component" value="Unassembled WGS sequence"/>
</dbReference>
<evidence type="ECO:0000256" key="1">
    <source>
        <dbReference type="SAM" id="MobiDB-lite"/>
    </source>
</evidence>